<proteinExistence type="predicted"/>
<dbReference type="Proteomes" id="UP001589535">
    <property type="component" value="Unassembled WGS sequence"/>
</dbReference>
<keyword evidence="2" id="KW-1185">Reference proteome</keyword>
<dbReference type="RefSeq" id="WP_378195850.1">
    <property type="nucleotide sequence ID" value="NZ_JBHMBK010000014.1"/>
</dbReference>
<reference evidence="1 2" key="1">
    <citation type="submission" date="2024-09" db="EMBL/GenBank/DDBJ databases">
        <authorList>
            <person name="Sun Q."/>
            <person name="Mori K."/>
        </authorList>
    </citation>
    <scope>NUCLEOTIDE SEQUENCE [LARGE SCALE GENOMIC DNA]</scope>
    <source>
        <strain evidence="1 2">JCM 13852</strain>
    </source>
</reference>
<protein>
    <submittedName>
        <fullName evidence="1">Uncharacterized protein</fullName>
    </submittedName>
</protein>
<comment type="caution">
    <text evidence="1">The sequence shown here is derived from an EMBL/GenBank/DDBJ whole genome shotgun (WGS) entry which is preliminary data.</text>
</comment>
<evidence type="ECO:0000313" key="1">
    <source>
        <dbReference type="EMBL" id="MFB9686535.1"/>
    </source>
</evidence>
<evidence type="ECO:0000313" key="2">
    <source>
        <dbReference type="Proteomes" id="UP001589535"/>
    </source>
</evidence>
<gene>
    <name evidence="1" type="ORF">ACFFTO_20275</name>
</gene>
<sequence length="70" mass="7647">MEYATDLFDRSTVEAIAACFARAVGQIVADPVKRIVLECTHQEMYWPDNAAEISRIVNGLSTNLNSGADS</sequence>
<name>A0ABV5U786_9PSEU</name>
<dbReference type="EMBL" id="JBHMBK010000014">
    <property type="protein sequence ID" value="MFB9686535.1"/>
    <property type="molecule type" value="Genomic_DNA"/>
</dbReference>
<accession>A0ABV5U786</accession>
<organism evidence="1 2">
    <name type="scientific">Amycolatopsis plumensis</name>
    <dbReference type="NCBI Taxonomy" id="236508"/>
    <lineage>
        <taxon>Bacteria</taxon>
        <taxon>Bacillati</taxon>
        <taxon>Actinomycetota</taxon>
        <taxon>Actinomycetes</taxon>
        <taxon>Pseudonocardiales</taxon>
        <taxon>Pseudonocardiaceae</taxon>
        <taxon>Amycolatopsis</taxon>
    </lineage>
</organism>
<dbReference type="Gene3D" id="3.30.559.30">
    <property type="entry name" value="Nonribosomal peptide synthetase, condensation domain"/>
    <property type="match status" value="1"/>
</dbReference>